<dbReference type="InParanoid" id="A0A1Q3B668"/>
<dbReference type="EMBL" id="BDDD01000304">
    <property type="protein sequence ID" value="GAV63364.1"/>
    <property type="molecule type" value="Genomic_DNA"/>
</dbReference>
<evidence type="ECO:0000313" key="2">
    <source>
        <dbReference type="Proteomes" id="UP000187406"/>
    </source>
</evidence>
<sequence>SRRNKRLRSRVAESSKEICFFLENDGNGTELGSGETTNADPAYTSRFSVAGAEPSDSPLLKIVTFQAFSKSPQLDDLLLGIMPSDPDPTRFLWETGFRLNRVAKS</sequence>
<dbReference type="Proteomes" id="UP000187406">
    <property type="component" value="Unassembled WGS sequence"/>
</dbReference>
<protein>
    <submittedName>
        <fullName evidence="1">Uncharacterized protein</fullName>
    </submittedName>
</protein>
<proteinExistence type="predicted"/>
<gene>
    <name evidence="1" type="ORF">CFOL_v3_06882</name>
</gene>
<accession>A0A1Q3B668</accession>
<keyword evidence="2" id="KW-1185">Reference proteome</keyword>
<comment type="caution">
    <text evidence="1">The sequence shown here is derived from an EMBL/GenBank/DDBJ whole genome shotgun (WGS) entry which is preliminary data.</text>
</comment>
<dbReference type="AlphaFoldDB" id="A0A1Q3B668"/>
<name>A0A1Q3B668_CEPFO</name>
<reference evidence="2" key="1">
    <citation type="submission" date="2016-04" db="EMBL/GenBank/DDBJ databases">
        <title>Cephalotus genome sequencing.</title>
        <authorList>
            <person name="Fukushima K."/>
            <person name="Hasebe M."/>
            <person name="Fang X."/>
        </authorList>
    </citation>
    <scope>NUCLEOTIDE SEQUENCE [LARGE SCALE GENOMIC DNA]</scope>
    <source>
        <strain evidence="2">cv. St1</strain>
    </source>
</reference>
<organism evidence="1 2">
    <name type="scientific">Cephalotus follicularis</name>
    <name type="common">Albany pitcher plant</name>
    <dbReference type="NCBI Taxonomy" id="3775"/>
    <lineage>
        <taxon>Eukaryota</taxon>
        <taxon>Viridiplantae</taxon>
        <taxon>Streptophyta</taxon>
        <taxon>Embryophyta</taxon>
        <taxon>Tracheophyta</taxon>
        <taxon>Spermatophyta</taxon>
        <taxon>Magnoliopsida</taxon>
        <taxon>eudicotyledons</taxon>
        <taxon>Gunneridae</taxon>
        <taxon>Pentapetalae</taxon>
        <taxon>rosids</taxon>
        <taxon>fabids</taxon>
        <taxon>Oxalidales</taxon>
        <taxon>Cephalotaceae</taxon>
        <taxon>Cephalotus</taxon>
    </lineage>
</organism>
<feature type="non-terminal residue" evidence="1">
    <location>
        <position position="1"/>
    </location>
</feature>
<evidence type="ECO:0000313" key="1">
    <source>
        <dbReference type="EMBL" id="GAV63364.1"/>
    </source>
</evidence>